<dbReference type="EMBL" id="BGZK01002174">
    <property type="protein sequence ID" value="GBP91478.1"/>
    <property type="molecule type" value="Genomic_DNA"/>
</dbReference>
<accession>A0A4C1ZUW1</accession>
<reference evidence="1 2" key="1">
    <citation type="journal article" date="2019" name="Commun. Biol.">
        <title>The bagworm genome reveals a unique fibroin gene that provides high tensile strength.</title>
        <authorList>
            <person name="Kono N."/>
            <person name="Nakamura H."/>
            <person name="Ohtoshi R."/>
            <person name="Tomita M."/>
            <person name="Numata K."/>
            <person name="Arakawa K."/>
        </authorList>
    </citation>
    <scope>NUCLEOTIDE SEQUENCE [LARGE SCALE GENOMIC DNA]</scope>
</reference>
<name>A0A4C1ZUW1_EUMVA</name>
<proteinExistence type="predicted"/>
<comment type="caution">
    <text evidence="1">The sequence shown here is derived from an EMBL/GenBank/DDBJ whole genome shotgun (WGS) entry which is preliminary data.</text>
</comment>
<evidence type="ECO:0000313" key="1">
    <source>
        <dbReference type="EMBL" id="GBP91478.1"/>
    </source>
</evidence>
<dbReference type="AlphaFoldDB" id="A0A4C1ZUW1"/>
<organism evidence="1 2">
    <name type="scientific">Eumeta variegata</name>
    <name type="common">Bagworm moth</name>
    <name type="synonym">Eumeta japonica</name>
    <dbReference type="NCBI Taxonomy" id="151549"/>
    <lineage>
        <taxon>Eukaryota</taxon>
        <taxon>Metazoa</taxon>
        <taxon>Ecdysozoa</taxon>
        <taxon>Arthropoda</taxon>
        <taxon>Hexapoda</taxon>
        <taxon>Insecta</taxon>
        <taxon>Pterygota</taxon>
        <taxon>Neoptera</taxon>
        <taxon>Endopterygota</taxon>
        <taxon>Lepidoptera</taxon>
        <taxon>Glossata</taxon>
        <taxon>Ditrysia</taxon>
        <taxon>Tineoidea</taxon>
        <taxon>Psychidae</taxon>
        <taxon>Oiketicinae</taxon>
        <taxon>Eumeta</taxon>
    </lineage>
</organism>
<dbReference type="Proteomes" id="UP000299102">
    <property type="component" value="Unassembled WGS sequence"/>
</dbReference>
<sequence length="102" mass="11150">MTQLKNKSIHRIRLENMSRYKNIAMNVRMCLISNTSIYDFIAAVLPLKVTKNKIIGAATRIGPLKIGSAAKSPAARSPIVNTRAPSCEENRLSAIIVGELVS</sequence>
<protein>
    <submittedName>
        <fullName evidence="1">Uncharacterized protein</fullName>
    </submittedName>
</protein>
<evidence type="ECO:0000313" key="2">
    <source>
        <dbReference type="Proteomes" id="UP000299102"/>
    </source>
</evidence>
<gene>
    <name evidence="1" type="ORF">EVAR_57270_1</name>
</gene>
<keyword evidence="2" id="KW-1185">Reference proteome</keyword>